<dbReference type="InterPro" id="IPR052057">
    <property type="entry name" value="IS150/IS1296_orfA-like"/>
</dbReference>
<proteinExistence type="inferred from homology"/>
<reference evidence="4 5" key="1">
    <citation type="journal article" date="2015" name="Genome Announc.">
        <title>Expanding the biotechnology potential of lactobacilli through comparative genomics of 213 strains and associated genera.</title>
        <authorList>
            <person name="Sun Z."/>
            <person name="Harris H.M."/>
            <person name="McCann A."/>
            <person name="Guo C."/>
            <person name="Argimon S."/>
            <person name="Zhang W."/>
            <person name="Yang X."/>
            <person name="Jeffery I.B."/>
            <person name="Cooney J.C."/>
            <person name="Kagawa T.F."/>
            <person name="Liu W."/>
            <person name="Song Y."/>
            <person name="Salvetti E."/>
            <person name="Wrobel A."/>
            <person name="Rasinkangas P."/>
            <person name="Parkhill J."/>
            <person name="Rea M.C."/>
            <person name="O'Sullivan O."/>
            <person name="Ritari J."/>
            <person name="Douillard F.P."/>
            <person name="Paul Ross R."/>
            <person name="Yang R."/>
            <person name="Briner A.E."/>
            <person name="Felis G.E."/>
            <person name="de Vos W.M."/>
            <person name="Barrangou R."/>
            <person name="Klaenhammer T.R."/>
            <person name="Caufield P.W."/>
            <person name="Cui Y."/>
            <person name="Zhang H."/>
            <person name="O'Toole P.W."/>
        </authorList>
    </citation>
    <scope>NUCLEOTIDE SEQUENCE [LARGE SCALE GENOMIC DNA]</scope>
    <source>
        <strain evidence="4 5">DSM 18001</strain>
    </source>
</reference>
<dbReference type="GO" id="GO:0043565">
    <property type="term" value="F:sequence-specific DNA binding"/>
    <property type="evidence" value="ECO:0007669"/>
    <property type="project" value="InterPro"/>
</dbReference>
<feature type="region of interest" description="Disordered" evidence="2">
    <location>
        <begin position="109"/>
        <end position="137"/>
    </location>
</feature>
<accession>A0A0R2KR90</accession>
<dbReference type="PANTHER" id="PTHR33795">
    <property type="entry name" value="INSERTION ELEMENT IS150 PROTEIN INSJ"/>
    <property type="match status" value="1"/>
</dbReference>
<dbReference type="RefSeq" id="WP_057804421.1">
    <property type="nucleotide sequence ID" value="NZ_JQBX01000043.1"/>
</dbReference>
<gene>
    <name evidence="4" type="ORF">IV81_GL001317</name>
</gene>
<dbReference type="Proteomes" id="UP000051859">
    <property type="component" value="Unassembled WGS sequence"/>
</dbReference>
<dbReference type="SUPFAM" id="SSF48295">
    <property type="entry name" value="TrpR-like"/>
    <property type="match status" value="1"/>
</dbReference>
<organism evidence="4 5">
    <name type="scientific">Pediococcus stilesii</name>
    <dbReference type="NCBI Taxonomy" id="331679"/>
    <lineage>
        <taxon>Bacteria</taxon>
        <taxon>Bacillati</taxon>
        <taxon>Bacillota</taxon>
        <taxon>Bacilli</taxon>
        <taxon>Lactobacillales</taxon>
        <taxon>Lactobacillaceae</taxon>
        <taxon>Pediococcus</taxon>
    </lineage>
</organism>
<evidence type="ECO:0000313" key="4">
    <source>
        <dbReference type="EMBL" id="KRN92121.1"/>
    </source>
</evidence>
<dbReference type="InterPro" id="IPR010921">
    <property type="entry name" value="Trp_repressor/repl_initiator"/>
</dbReference>
<dbReference type="Pfam" id="PF13518">
    <property type="entry name" value="HTH_28"/>
    <property type="match status" value="1"/>
</dbReference>
<evidence type="ECO:0000259" key="3">
    <source>
        <dbReference type="Pfam" id="PF13518"/>
    </source>
</evidence>
<protein>
    <submittedName>
        <fullName evidence="4">IS3 family transposase ISLasa5a</fullName>
    </submittedName>
</protein>
<evidence type="ECO:0000256" key="2">
    <source>
        <dbReference type="SAM" id="MobiDB-lite"/>
    </source>
</evidence>
<dbReference type="PANTHER" id="PTHR33795:SF1">
    <property type="entry name" value="INSERTION ELEMENT IS150 PROTEIN INSJ"/>
    <property type="match status" value="1"/>
</dbReference>
<dbReference type="PATRIC" id="fig|331679.3.peg.1345"/>
<dbReference type="InterPro" id="IPR009057">
    <property type="entry name" value="Homeodomain-like_sf"/>
</dbReference>
<evidence type="ECO:0000313" key="5">
    <source>
        <dbReference type="Proteomes" id="UP000051859"/>
    </source>
</evidence>
<name>A0A0R2KR90_9LACO</name>
<comment type="caution">
    <text evidence="4">The sequence shown here is derived from an EMBL/GenBank/DDBJ whole genome shotgun (WGS) entry which is preliminary data.</text>
</comment>
<dbReference type="AlphaFoldDB" id="A0A0R2KR90"/>
<feature type="compositionally biased region" description="Basic residues" evidence="2">
    <location>
        <begin position="112"/>
        <end position="130"/>
    </location>
</feature>
<dbReference type="EMBL" id="JQBX01000043">
    <property type="protein sequence ID" value="KRN92121.1"/>
    <property type="molecule type" value="Genomic_DNA"/>
</dbReference>
<evidence type="ECO:0000256" key="1">
    <source>
        <dbReference type="ARBA" id="ARBA00038232"/>
    </source>
</evidence>
<comment type="similarity">
    <text evidence="1">Belongs to the IS150/IS1296 orfA family.</text>
</comment>
<keyword evidence="5" id="KW-1185">Reference proteome</keyword>
<dbReference type="InterPro" id="IPR055247">
    <property type="entry name" value="InsJ-like_HTH"/>
</dbReference>
<feature type="domain" description="Insertion element IS150 protein InsJ-like helix-turn-helix" evidence="3">
    <location>
        <begin position="62"/>
        <end position="115"/>
    </location>
</feature>
<sequence>MTKISKKIKLKALTEYFNGTGSKVEVANKYGISNSVFRMLVSAYETHGSKVLFDPPQVTGRFRIELIEWKIRNNASYTDVAAEFGYVGILQINQWEKIYRQNGPNGLLSIQKGRKPKMVKNKAKKSRKTKQYTSEQNRIKQLESENLELRIKNEALKLLASMKQPTDKKQK</sequence>
<dbReference type="SUPFAM" id="SSF46689">
    <property type="entry name" value="Homeodomain-like"/>
    <property type="match status" value="1"/>
</dbReference>